<protein>
    <submittedName>
        <fullName evidence="2">Alanine racemase</fullName>
        <ecNumber evidence="2">5.1.1.1</ecNumber>
    </submittedName>
</protein>
<dbReference type="InterPro" id="IPR029066">
    <property type="entry name" value="PLP-binding_barrel"/>
</dbReference>
<dbReference type="GO" id="GO:0008721">
    <property type="term" value="F:D-serine ammonia-lyase activity"/>
    <property type="evidence" value="ECO:0007669"/>
    <property type="project" value="TreeGrafter"/>
</dbReference>
<keyword evidence="2" id="KW-0413">Isomerase</keyword>
<gene>
    <name evidence="2" type="ORF">MQH31_16235</name>
</gene>
<dbReference type="SUPFAM" id="SSF51419">
    <property type="entry name" value="PLP-binding barrel"/>
    <property type="match status" value="1"/>
</dbReference>
<name>A0AA41QZM9_9MICO</name>
<sequence>MTLPDLRTASADRPWLRPESYWPALTEATRHLDAPVAALHLGALRHNTQDMLRRAGGTPIRVASKSIRVRGVLEAILAVPGYRGVLAYTLAEALWLADSIEDVVVGYPSVDREAIGALGRSAVLASRVTLMVDSLAQLDLIDAVIPPHRRAAIRLCIELDAGWNNPVLGHLGVLRSPVHTVHEAHDFAAAIVARPGFTLVGVMAYESQVAGLGDRPAGHGPRALSTGIVNRWVRRHSIAELGVRRAAAVAAVREVAPIEFVNGGGTGSLESTHADASVTDIAAGSGFFGGHLFDNYSAFTPAPAAAFALSVVRKPTPATATLLGGGWVASGPPGTDRLPALAWPPGLAVVPREAAGEVQTPLAGPGAAALGVGDRVWLRHTKSGELSEHVTEFALVDDGRVVDLLPSYRGEGKAFL</sequence>
<dbReference type="EMBL" id="JALGAR010000005">
    <property type="protein sequence ID" value="MCI4659353.1"/>
    <property type="molecule type" value="Genomic_DNA"/>
</dbReference>
<comment type="caution">
    <text evidence="2">The sequence shown here is derived from an EMBL/GenBank/DDBJ whole genome shotgun (WGS) entry which is preliminary data.</text>
</comment>
<dbReference type="RefSeq" id="WP_243012890.1">
    <property type="nucleotide sequence ID" value="NZ_JALGAR010000005.1"/>
</dbReference>
<evidence type="ECO:0000313" key="3">
    <source>
        <dbReference type="Proteomes" id="UP001165341"/>
    </source>
</evidence>
<dbReference type="GO" id="GO:0008784">
    <property type="term" value="F:alanine racemase activity"/>
    <property type="evidence" value="ECO:0007669"/>
    <property type="project" value="UniProtKB-EC"/>
</dbReference>
<dbReference type="InterPro" id="IPR001608">
    <property type="entry name" value="Ala_racemase_N"/>
</dbReference>
<dbReference type="GO" id="GO:0036088">
    <property type="term" value="P:D-serine catabolic process"/>
    <property type="evidence" value="ECO:0007669"/>
    <property type="project" value="TreeGrafter"/>
</dbReference>
<dbReference type="EC" id="5.1.1.1" evidence="2"/>
<dbReference type="Gene3D" id="3.20.20.10">
    <property type="entry name" value="Alanine racemase"/>
    <property type="match status" value="1"/>
</dbReference>
<evidence type="ECO:0000313" key="2">
    <source>
        <dbReference type="EMBL" id="MCI4659353.1"/>
    </source>
</evidence>
<dbReference type="PANTHER" id="PTHR28004">
    <property type="entry name" value="ZGC:162816-RELATED"/>
    <property type="match status" value="1"/>
</dbReference>
<dbReference type="PANTHER" id="PTHR28004:SF2">
    <property type="entry name" value="D-SERINE DEHYDRATASE"/>
    <property type="match status" value="1"/>
</dbReference>
<feature type="domain" description="Alanine racemase N-terminal" evidence="1">
    <location>
        <begin position="40"/>
        <end position="209"/>
    </location>
</feature>
<dbReference type="InterPro" id="IPR051466">
    <property type="entry name" value="D-amino_acid_metab_enzyme"/>
</dbReference>
<evidence type="ECO:0000259" key="1">
    <source>
        <dbReference type="Pfam" id="PF01168"/>
    </source>
</evidence>
<reference evidence="2" key="1">
    <citation type="submission" date="2022-03" db="EMBL/GenBank/DDBJ databases">
        <title>Cryobacterium sp. nov. strain ZS14-85, isolated from Antarctic soil.</title>
        <authorList>
            <person name="Li J."/>
            <person name="Niu G."/>
        </authorList>
    </citation>
    <scope>NUCLEOTIDE SEQUENCE</scope>
    <source>
        <strain evidence="2">ZS14-85</strain>
    </source>
</reference>
<dbReference type="Proteomes" id="UP001165341">
    <property type="component" value="Unassembled WGS sequence"/>
</dbReference>
<dbReference type="Pfam" id="PF01168">
    <property type="entry name" value="Ala_racemase_N"/>
    <property type="match status" value="1"/>
</dbReference>
<accession>A0AA41QZM9</accession>
<organism evidence="2 3">
    <name type="scientific">Cryobacterium zhongshanensis</name>
    <dbReference type="NCBI Taxonomy" id="2928153"/>
    <lineage>
        <taxon>Bacteria</taxon>
        <taxon>Bacillati</taxon>
        <taxon>Actinomycetota</taxon>
        <taxon>Actinomycetes</taxon>
        <taxon>Micrococcales</taxon>
        <taxon>Microbacteriaceae</taxon>
        <taxon>Cryobacterium</taxon>
    </lineage>
</organism>
<dbReference type="AlphaFoldDB" id="A0AA41QZM9"/>
<proteinExistence type="predicted"/>
<keyword evidence="3" id="KW-1185">Reference proteome</keyword>